<name>A0A5C1E6Y6_9RHOO</name>
<proteinExistence type="inferred from homology"/>
<keyword evidence="4" id="KW-0547">Nucleotide-binding</keyword>
<evidence type="ECO:0000259" key="6">
    <source>
        <dbReference type="PROSITE" id="PS50893"/>
    </source>
</evidence>
<dbReference type="SUPFAM" id="SSF52540">
    <property type="entry name" value="P-loop containing nucleoside triphosphate hydrolases"/>
    <property type="match status" value="1"/>
</dbReference>
<evidence type="ECO:0000256" key="2">
    <source>
        <dbReference type="ARBA" id="ARBA00022448"/>
    </source>
</evidence>
<protein>
    <submittedName>
        <fullName evidence="7">NitT/TauT family transport system ATP-binding protein</fullName>
    </submittedName>
</protein>
<keyword evidence="3" id="KW-0472">Membrane</keyword>
<evidence type="ECO:0000313" key="7">
    <source>
        <dbReference type="EMBL" id="QEL64623.1"/>
    </source>
</evidence>
<dbReference type="InterPro" id="IPR050166">
    <property type="entry name" value="ABC_transporter_ATP-bind"/>
</dbReference>
<dbReference type="SMART" id="SM00382">
    <property type="entry name" value="AAA"/>
    <property type="match status" value="1"/>
</dbReference>
<dbReference type="PROSITE" id="PS50893">
    <property type="entry name" value="ABC_TRANSPORTER_2"/>
    <property type="match status" value="1"/>
</dbReference>
<keyword evidence="8" id="KW-1185">Reference proteome</keyword>
<dbReference type="Pfam" id="PF00005">
    <property type="entry name" value="ABC_tran"/>
    <property type="match status" value="1"/>
</dbReference>
<evidence type="ECO:0000256" key="3">
    <source>
        <dbReference type="ARBA" id="ARBA00022475"/>
    </source>
</evidence>
<dbReference type="GO" id="GO:0005524">
    <property type="term" value="F:ATP binding"/>
    <property type="evidence" value="ECO:0007669"/>
    <property type="project" value="UniProtKB-KW"/>
</dbReference>
<evidence type="ECO:0000313" key="8">
    <source>
        <dbReference type="Proteomes" id="UP000323671"/>
    </source>
</evidence>
<dbReference type="PROSITE" id="PS00211">
    <property type="entry name" value="ABC_TRANSPORTER_1"/>
    <property type="match status" value="1"/>
</dbReference>
<dbReference type="GO" id="GO:0016887">
    <property type="term" value="F:ATP hydrolysis activity"/>
    <property type="evidence" value="ECO:0007669"/>
    <property type="project" value="InterPro"/>
</dbReference>
<organism evidence="7 8">
    <name type="scientific">Oryzomicrobium terrae</name>
    <dbReference type="NCBI Taxonomy" id="1735038"/>
    <lineage>
        <taxon>Bacteria</taxon>
        <taxon>Pseudomonadati</taxon>
        <taxon>Pseudomonadota</taxon>
        <taxon>Betaproteobacteria</taxon>
        <taxon>Rhodocyclales</taxon>
        <taxon>Rhodocyclaceae</taxon>
        <taxon>Oryzomicrobium</taxon>
    </lineage>
</organism>
<gene>
    <name evidence="7" type="ORF">OTERR_11470</name>
</gene>
<dbReference type="InterPro" id="IPR027417">
    <property type="entry name" value="P-loop_NTPase"/>
</dbReference>
<keyword evidence="2" id="KW-0813">Transport</keyword>
<dbReference type="AlphaFoldDB" id="A0A5C1E6Y6"/>
<accession>A0A5C1E6Y6</accession>
<keyword evidence="3" id="KW-1003">Cell membrane</keyword>
<dbReference type="EMBL" id="CP022579">
    <property type="protein sequence ID" value="QEL64623.1"/>
    <property type="molecule type" value="Genomic_DNA"/>
</dbReference>
<dbReference type="PANTHER" id="PTHR42788">
    <property type="entry name" value="TAURINE IMPORT ATP-BINDING PROTEIN-RELATED"/>
    <property type="match status" value="1"/>
</dbReference>
<dbReference type="Gene3D" id="3.40.50.300">
    <property type="entry name" value="P-loop containing nucleotide triphosphate hydrolases"/>
    <property type="match status" value="1"/>
</dbReference>
<dbReference type="KEGG" id="otr:OTERR_11470"/>
<dbReference type="InterPro" id="IPR003593">
    <property type="entry name" value="AAA+_ATPase"/>
</dbReference>
<reference evidence="7 8" key="1">
    <citation type="submission" date="2017-07" db="EMBL/GenBank/DDBJ databases">
        <title>Complete genome sequence of Oryzomicrobium terrae TPP412.</title>
        <authorList>
            <person name="Chiu L.-W."/>
            <person name="Lo K.-J."/>
            <person name="Tsai Y.-M."/>
            <person name="Lin S.-S."/>
            <person name="Kuo C.-H."/>
            <person name="Liu C.-T."/>
        </authorList>
    </citation>
    <scope>NUCLEOTIDE SEQUENCE [LARGE SCALE GENOMIC DNA]</scope>
    <source>
        <strain evidence="7 8">TPP412</strain>
    </source>
</reference>
<feature type="domain" description="ABC transporter" evidence="6">
    <location>
        <begin position="21"/>
        <end position="253"/>
    </location>
</feature>
<dbReference type="PANTHER" id="PTHR42788:SF13">
    <property type="entry name" value="ALIPHATIC SULFONATES IMPORT ATP-BINDING PROTEIN SSUB"/>
    <property type="match status" value="1"/>
</dbReference>
<evidence type="ECO:0000256" key="1">
    <source>
        <dbReference type="ARBA" id="ARBA00005417"/>
    </source>
</evidence>
<evidence type="ECO:0000256" key="4">
    <source>
        <dbReference type="ARBA" id="ARBA00022741"/>
    </source>
</evidence>
<dbReference type="Proteomes" id="UP000323671">
    <property type="component" value="Chromosome"/>
</dbReference>
<keyword evidence="5 7" id="KW-0067">ATP-binding</keyword>
<comment type="similarity">
    <text evidence="1">Belongs to the ABC transporter superfamily.</text>
</comment>
<dbReference type="InterPro" id="IPR017871">
    <property type="entry name" value="ABC_transporter-like_CS"/>
</dbReference>
<sequence>MSVSVAPARAPAVAGTAPAGLSIADVSFAYAAGETTLRRVSLEVPEGTFLTLLGPSGSGKSTLLRLIAGLEAPSDGRLAWNGVTIDGPGIDRAVVFQNYALFPWYTVVDNVALAVAKAHPQARRAERRERAREYLAKVGLSDAAGKYPFQLSGGMQQRAAIARALALEAPVLLMDEPFGALDPINRGKLQDLLLDVWQSTSPRRTIVFVTHDVDEALYLGDQVAVLGASPGRLLAQVAVPFPRPRQRAQLFASAEFHARREEIAELLDADVLQGLSGQAA</sequence>
<dbReference type="InterPro" id="IPR003439">
    <property type="entry name" value="ABC_transporter-like_ATP-bd"/>
</dbReference>
<evidence type="ECO:0000256" key="5">
    <source>
        <dbReference type="ARBA" id="ARBA00022840"/>
    </source>
</evidence>